<dbReference type="SUPFAM" id="SSF53590">
    <property type="entry name" value="Nucleoside hydrolase"/>
    <property type="match status" value="1"/>
</dbReference>
<dbReference type="CDD" id="cd02651">
    <property type="entry name" value="nuc_hydro_IU_UC_XIUA"/>
    <property type="match status" value="1"/>
</dbReference>
<organism evidence="4 5">
    <name type="scientific">Tindallia magadiensis</name>
    <dbReference type="NCBI Taxonomy" id="69895"/>
    <lineage>
        <taxon>Bacteria</taxon>
        <taxon>Bacillati</taxon>
        <taxon>Bacillota</taxon>
        <taxon>Clostridia</taxon>
        <taxon>Peptostreptococcales</taxon>
        <taxon>Tindalliaceae</taxon>
        <taxon>Tindallia</taxon>
    </lineage>
</organism>
<accession>A0A1I3AQM4</accession>
<proteinExistence type="predicted"/>
<keyword evidence="2" id="KW-0326">Glycosidase</keyword>
<evidence type="ECO:0000256" key="1">
    <source>
        <dbReference type="ARBA" id="ARBA00022801"/>
    </source>
</evidence>
<dbReference type="RefSeq" id="WP_093368983.1">
    <property type="nucleotide sequence ID" value="NZ_FOQA01000001.1"/>
</dbReference>
<feature type="domain" description="Inosine/uridine-preferring nucleoside hydrolase" evidence="3">
    <location>
        <begin position="5"/>
        <end position="298"/>
    </location>
</feature>
<dbReference type="InterPro" id="IPR001910">
    <property type="entry name" value="Inosine/uridine_hydrolase_dom"/>
</dbReference>
<dbReference type="PROSITE" id="PS01247">
    <property type="entry name" value="IUNH"/>
    <property type="match status" value="1"/>
</dbReference>
<dbReference type="PANTHER" id="PTHR12304:SF4">
    <property type="entry name" value="URIDINE NUCLEOSIDASE"/>
    <property type="match status" value="1"/>
</dbReference>
<protein>
    <submittedName>
        <fullName evidence="4">Pyrimidine-specific ribonucleoside hydrolase</fullName>
    </submittedName>
</protein>
<dbReference type="InterPro" id="IPR036452">
    <property type="entry name" value="Ribo_hydro-like"/>
</dbReference>
<dbReference type="PANTHER" id="PTHR12304">
    <property type="entry name" value="INOSINE-URIDINE PREFERRING NUCLEOSIDE HYDROLASE"/>
    <property type="match status" value="1"/>
</dbReference>
<reference evidence="5" key="1">
    <citation type="submission" date="2016-10" db="EMBL/GenBank/DDBJ databases">
        <authorList>
            <person name="Varghese N."/>
            <person name="Submissions S."/>
        </authorList>
    </citation>
    <scope>NUCLEOTIDE SEQUENCE [LARGE SCALE GENOMIC DNA]</scope>
    <source>
        <strain evidence="5">Z-7934</strain>
    </source>
</reference>
<evidence type="ECO:0000256" key="2">
    <source>
        <dbReference type="ARBA" id="ARBA00023295"/>
    </source>
</evidence>
<dbReference type="GO" id="GO:0005829">
    <property type="term" value="C:cytosol"/>
    <property type="evidence" value="ECO:0007669"/>
    <property type="project" value="TreeGrafter"/>
</dbReference>
<keyword evidence="1 4" id="KW-0378">Hydrolase</keyword>
<sequence>MKKPVIIDCDPGHDDAIALLLAIASEELEVRAVTTVGGNQTSEKTLNNAMRILSFAGVREIPVAPGASQPLVRELQIAPEVHGESGLEGPHLPEPNFKPYGKGAIELMEEIIMTSKDKIVLIPTGPLTNIATLLLTVPEVKDRIERISLMGGSAVGGNWTPAAEFNILVDPEAADVVFKSGIPITMSGLDVTHKAQIYDEEIESIRLQGGKVSVMVAELLDFFAKFHKEMGFEGSPLHDPCAVAWLIKPDIFTTKHLHVDIETKGEFTTGATVVDYRGVTGKSPNTEVIYDVDREAFIKLLMDSLKKYH</sequence>
<dbReference type="GO" id="GO:0006152">
    <property type="term" value="P:purine nucleoside catabolic process"/>
    <property type="evidence" value="ECO:0007669"/>
    <property type="project" value="TreeGrafter"/>
</dbReference>
<name>A0A1I3AQM4_9FIRM</name>
<evidence type="ECO:0000313" key="4">
    <source>
        <dbReference type="EMBL" id="SFH52314.1"/>
    </source>
</evidence>
<dbReference type="OrthoDB" id="9797882at2"/>
<dbReference type="InterPro" id="IPR015910">
    <property type="entry name" value="I/U_nuclsd_hydro_CS"/>
</dbReference>
<dbReference type="AlphaFoldDB" id="A0A1I3AQM4"/>
<dbReference type="InterPro" id="IPR023186">
    <property type="entry name" value="IUNH"/>
</dbReference>
<dbReference type="Proteomes" id="UP000199287">
    <property type="component" value="Unassembled WGS sequence"/>
</dbReference>
<dbReference type="GO" id="GO:0008477">
    <property type="term" value="F:purine nucleosidase activity"/>
    <property type="evidence" value="ECO:0007669"/>
    <property type="project" value="TreeGrafter"/>
</dbReference>
<dbReference type="STRING" id="69895.SAMN05192551_101356"/>
<dbReference type="GO" id="GO:0045437">
    <property type="term" value="F:uridine nucleosidase activity"/>
    <property type="evidence" value="ECO:0007669"/>
    <property type="project" value="UniProtKB-ARBA"/>
</dbReference>
<gene>
    <name evidence="4" type="ORF">SAMN05192551_101356</name>
</gene>
<evidence type="ECO:0000313" key="5">
    <source>
        <dbReference type="Proteomes" id="UP000199287"/>
    </source>
</evidence>
<dbReference type="Gene3D" id="3.90.245.10">
    <property type="entry name" value="Ribonucleoside hydrolase-like"/>
    <property type="match status" value="1"/>
</dbReference>
<dbReference type="EMBL" id="FOQA01000001">
    <property type="protein sequence ID" value="SFH52314.1"/>
    <property type="molecule type" value="Genomic_DNA"/>
</dbReference>
<evidence type="ECO:0000259" key="3">
    <source>
        <dbReference type="Pfam" id="PF01156"/>
    </source>
</evidence>
<dbReference type="Pfam" id="PF01156">
    <property type="entry name" value="IU_nuc_hydro"/>
    <property type="match status" value="1"/>
</dbReference>
<dbReference type="NCBIfam" id="NF007761">
    <property type="entry name" value="PRK10443.1"/>
    <property type="match status" value="1"/>
</dbReference>
<keyword evidence="5" id="KW-1185">Reference proteome</keyword>